<dbReference type="InterPro" id="IPR014239">
    <property type="entry name" value="YpeB_PepSY1-2"/>
</dbReference>
<dbReference type="Pfam" id="PF20769">
    <property type="entry name" value="YPEB_N"/>
    <property type="match status" value="1"/>
</dbReference>
<dbReference type="GO" id="GO:0009847">
    <property type="term" value="P:spore germination"/>
    <property type="evidence" value="ECO:0007669"/>
    <property type="project" value="InterPro"/>
</dbReference>
<dbReference type="KEGG" id="pglu:A3958_19485"/>
<dbReference type="OrthoDB" id="2372097at2"/>
<protein>
    <submittedName>
        <fullName evidence="3">Germination protein YpeB</fullName>
    </submittedName>
</protein>
<sequence length="449" mass="50659">MYKRLSAILFPVATILLIGALVWGYQENKEKNAILINAENQYQRAFHDLSYNMDRIHAELGNTLAVSSTSQGMHRKGLMNVWRLTSEAQNEISQLPLTLLPFNKTEEFLSRISNFAYKTGVRDFTKEPLSDNEVKTLKSLYANSGEITKDLQHVQNKVITNSLRWMDVETALATNKVGDNSIIDGFKTVDKKVESYPELDWGPSVSSIYDRRSVKQLAGMPISEEDVKRKALKFSDAGNQAKVQVTKNGSGTEWVSYTAKVKHPNGHMLSLDFTEKGGQLISYTDERKVGAKKVSVQDAIDKAQQFLTKKGYSDMTVVSADQYDNLANFSFVREEDGVLIYPEKITVRSAMDNGDVIGFQASDFVYEHQMKRQIPQPKMSLAEAEKVLNPEFKVLYHRKALIKNDRSEDVLCYEFGGRINGSQYRIYINSDTGLEETVEVVKDAQAGIK</sequence>
<proteinExistence type="predicted"/>
<dbReference type="Pfam" id="PF14620">
    <property type="entry name" value="YPEB_PepSY1-2"/>
    <property type="match status" value="1"/>
</dbReference>
<evidence type="ECO:0000313" key="3">
    <source>
        <dbReference type="EMBL" id="KZS48057.1"/>
    </source>
</evidence>
<evidence type="ECO:0000259" key="2">
    <source>
        <dbReference type="Pfam" id="PF20769"/>
    </source>
</evidence>
<dbReference type="NCBIfam" id="TIGR02889">
    <property type="entry name" value="spore_YpeB"/>
    <property type="match status" value="1"/>
</dbReference>
<dbReference type="Proteomes" id="UP000076796">
    <property type="component" value="Unassembled WGS sequence"/>
</dbReference>
<dbReference type="RefSeq" id="WP_036636823.1">
    <property type="nucleotide sequence ID" value="NZ_CBCSBX010000004.1"/>
</dbReference>
<accession>A0A163LEP5</accession>
<dbReference type="AlphaFoldDB" id="A0A163LEP5"/>
<dbReference type="InterPro" id="IPR048402">
    <property type="entry name" value="YpeB_N"/>
</dbReference>
<name>A0A163LEP5_9BACL</name>
<gene>
    <name evidence="3" type="ORF">AWU65_20075</name>
</gene>
<feature type="domain" description="Sporulation protein YpeB N-terminal" evidence="2">
    <location>
        <begin position="30"/>
        <end position="167"/>
    </location>
</feature>
<dbReference type="GeneID" id="97556442"/>
<evidence type="ECO:0000313" key="4">
    <source>
        <dbReference type="Proteomes" id="UP000076796"/>
    </source>
</evidence>
<comment type="caution">
    <text evidence="3">The sequence shown here is derived from an EMBL/GenBank/DDBJ whole genome shotgun (WGS) entry which is preliminary data.</text>
</comment>
<dbReference type="STRING" id="59843.A3958_19485"/>
<keyword evidence="4" id="KW-1185">Reference proteome</keyword>
<feature type="domain" description="Sporulation protein YpeB PepSY1 and PepSY2" evidence="1">
    <location>
        <begin position="184"/>
        <end position="375"/>
    </location>
</feature>
<evidence type="ECO:0000259" key="1">
    <source>
        <dbReference type="Pfam" id="PF14620"/>
    </source>
</evidence>
<dbReference type="EMBL" id="LWMH01000001">
    <property type="protein sequence ID" value="KZS48057.1"/>
    <property type="molecule type" value="Genomic_DNA"/>
</dbReference>
<organism evidence="3 4">
    <name type="scientific">Paenibacillus glucanolyticus</name>
    <dbReference type="NCBI Taxonomy" id="59843"/>
    <lineage>
        <taxon>Bacteria</taxon>
        <taxon>Bacillati</taxon>
        <taxon>Bacillota</taxon>
        <taxon>Bacilli</taxon>
        <taxon>Bacillales</taxon>
        <taxon>Paenibacillaceae</taxon>
        <taxon>Paenibacillus</taxon>
    </lineage>
</organism>
<reference evidence="3" key="1">
    <citation type="journal article" date="2016" name="Genome Announc.">
        <title>Draft genomes of two strains of Paenibacillus glucanolyticus with capability to degrade lignocellulose.</title>
        <authorList>
            <person name="Mathews S.L."/>
            <person name="Pawlak J."/>
            <person name="Grunden A.M."/>
        </authorList>
    </citation>
    <scope>NUCLEOTIDE SEQUENCE [LARGE SCALE GENOMIC DNA]</scope>
    <source>
        <strain evidence="3">SLM1</strain>
    </source>
</reference>